<reference evidence="1" key="1">
    <citation type="submission" date="2018-02" db="EMBL/GenBank/DDBJ databases">
        <title>Rhizophora mucronata_Transcriptome.</title>
        <authorList>
            <person name="Meera S.P."/>
            <person name="Sreeshan A."/>
            <person name="Augustine A."/>
        </authorList>
    </citation>
    <scope>NUCLEOTIDE SEQUENCE</scope>
    <source>
        <tissue evidence="1">Leaf</tissue>
    </source>
</reference>
<accession>A0A2P2N275</accession>
<dbReference type="EMBL" id="GGEC01056067">
    <property type="protein sequence ID" value="MBX36551.1"/>
    <property type="molecule type" value="Transcribed_RNA"/>
</dbReference>
<dbReference type="AlphaFoldDB" id="A0A2P2N275"/>
<sequence length="88" mass="10302">MDTIELKESLGRQPRLQKRGIIWGMRPKKCMGICIGRGPLQDSPTAFHFARLNHNMMLKKQKFALFSYHYEKGRLRLCYSIKSGKTQM</sequence>
<proteinExistence type="predicted"/>
<protein>
    <submittedName>
        <fullName evidence="1">Uncharacterized protein</fullName>
    </submittedName>
</protein>
<evidence type="ECO:0000313" key="1">
    <source>
        <dbReference type="EMBL" id="MBX36551.1"/>
    </source>
</evidence>
<name>A0A2P2N275_RHIMU</name>
<organism evidence="1">
    <name type="scientific">Rhizophora mucronata</name>
    <name type="common">Asiatic mangrove</name>
    <dbReference type="NCBI Taxonomy" id="61149"/>
    <lineage>
        <taxon>Eukaryota</taxon>
        <taxon>Viridiplantae</taxon>
        <taxon>Streptophyta</taxon>
        <taxon>Embryophyta</taxon>
        <taxon>Tracheophyta</taxon>
        <taxon>Spermatophyta</taxon>
        <taxon>Magnoliopsida</taxon>
        <taxon>eudicotyledons</taxon>
        <taxon>Gunneridae</taxon>
        <taxon>Pentapetalae</taxon>
        <taxon>rosids</taxon>
        <taxon>fabids</taxon>
        <taxon>Malpighiales</taxon>
        <taxon>Rhizophoraceae</taxon>
        <taxon>Rhizophora</taxon>
    </lineage>
</organism>